<dbReference type="GO" id="GO:0006508">
    <property type="term" value="P:proteolysis"/>
    <property type="evidence" value="ECO:0007669"/>
    <property type="project" value="InterPro"/>
</dbReference>
<sequence length="509" mass="55026">MTPPLRFIPLLTLAAALLAVGCQPEDPAAVATRIDTSVHQYGEIAFKPCVLGGERGMPTVGAQCGRFEVAEDPARPEGRRIELNIAWLEAERGAGAADPVFFLAGGPGQAATAVAPMVDRALRDVRKQRAIILVDQRGTGQSNPLDCRAPDGRPLQLEPERMADPEAAGDYFRQCLESLEGRADPRFYTTGHALADLDAVRAAMGVERINLVGGSYGTRVTQQYAARYPQHTRSVVLDGVVPNRLVVGGEFARMLDRSLQRQDAQCAGTPACKARFGEDLISRIRALQSRLAEQPVEVSYRHPTTFAPGQDQLTADTLIGLVHGVSYVPQLGAVLPLVISEAEQGHYEPMMSIAQLWSGQMEDMMNLGMQRSVVCAEDARRYEPDPADAGTLMGTEQGSRFFTGCDFWPTGDVPTDFNAPFKGELPVLLLSGELDPVTPPEYGDEVAGDLPNARHFSLRGQGHGVMGVGCMPRLIAQFIESADPQALDAKCLDALDYVPPFTGYNGWEP</sequence>
<comment type="similarity">
    <text evidence="1">Belongs to the peptidase S33 family.</text>
</comment>
<dbReference type="EMBL" id="CP041242">
    <property type="protein sequence ID" value="QDH71607.1"/>
    <property type="molecule type" value="Genomic_DNA"/>
</dbReference>
<protein>
    <submittedName>
        <fullName evidence="6">Alpha/beta hydrolase</fullName>
    </submittedName>
</protein>
<reference evidence="6 7" key="1">
    <citation type="submission" date="2019-06" db="EMBL/GenBank/DDBJ databases">
        <title>Lysobacter alkalisoli sp. nov. isolated from saline-alkali soil.</title>
        <authorList>
            <person name="Sun J.-Q."/>
            <person name="Xu L."/>
        </authorList>
    </citation>
    <scope>NUCLEOTIDE SEQUENCE [LARGE SCALE GENOMIC DNA]</scope>
    <source>
        <strain evidence="6 7">SJ-36</strain>
    </source>
</reference>
<evidence type="ECO:0000313" key="7">
    <source>
        <dbReference type="Proteomes" id="UP000317199"/>
    </source>
</evidence>
<dbReference type="PRINTS" id="PR00793">
    <property type="entry name" value="PROAMNOPTASE"/>
</dbReference>
<name>A0A514BW55_9GAMM</name>
<evidence type="ECO:0000313" key="6">
    <source>
        <dbReference type="EMBL" id="QDH71607.1"/>
    </source>
</evidence>
<accession>A0A514BW55</accession>
<evidence type="ECO:0000259" key="4">
    <source>
        <dbReference type="Pfam" id="PF00561"/>
    </source>
</evidence>
<dbReference type="InterPro" id="IPR050266">
    <property type="entry name" value="AB_hydrolase_sf"/>
</dbReference>
<dbReference type="AlphaFoldDB" id="A0A514BW55"/>
<dbReference type="InterPro" id="IPR029058">
    <property type="entry name" value="AB_hydrolase_fold"/>
</dbReference>
<dbReference type="KEGG" id="lyj:FKV23_17030"/>
<feature type="chain" id="PRO_5022031864" evidence="3">
    <location>
        <begin position="25"/>
        <end position="509"/>
    </location>
</feature>
<dbReference type="RefSeq" id="WP_141624938.1">
    <property type="nucleotide sequence ID" value="NZ_CP041242.1"/>
</dbReference>
<evidence type="ECO:0000256" key="2">
    <source>
        <dbReference type="ARBA" id="ARBA00022801"/>
    </source>
</evidence>
<keyword evidence="2 6" id="KW-0378">Hydrolase</keyword>
<keyword evidence="7" id="KW-1185">Reference proteome</keyword>
<feature type="signal peptide" evidence="3">
    <location>
        <begin position="1"/>
        <end position="24"/>
    </location>
</feature>
<evidence type="ECO:0000259" key="5">
    <source>
        <dbReference type="Pfam" id="PF08386"/>
    </source>
</evidence>
<dbReference type="SUPFAM" id="SSF53474">
    <property type="entry name" value="alpha/beta-Hydrolases"/>
    <property type="match status" value="1"/>
</dbReference>
<dbReference type="OrthoDB" id="4510475at2"/>
<dbReference type="PANTHER" id="PTHR43798">
    <property type="entry name" value="MONOACYLGLYCEROL LIPASE"/>
    <property type="match status" value="1"/>
</dbReference>
<dbReference type="InterPro" id="IPR000073">
    <property type="entry name" value="AB_hydrolase_1"/>
</dbReference>
<feature type="domain" description="Peptidase S33 tripeptidyl aminopeptidase-like C-terminal" evidence="5">
    <location>
        <begin position="394"/>
        <end position="491"/>
    </location>
</feature>
<dbReference type="PROSITE" id="PS51257">
    <property type="entry name" value="PROKAR_LIPOPROTEIN"/>
    <property type="match status" value="1"/>
</dbReference>
<dbReference type="Proteomes" id="UP000317199">
    <property type="component" value="Chromosome"/>
</dbReference>
<dbReference type="GO" id="GO:0008233">
    <property type="term" value="F:peptidase activity"/>
    <property type="evidence" value="ECO:0007669"/>
    <property type="project" value="InterPro"/>
</dbReference>
<dbReference type="InterPro" id="IPR013595">
    <property type="entry name" value="Pept_S33_TAP-like_C"/>
</dbReference>
<proteinExistence type="inferred from homology"/>
<dbReference type="Pfam" id="PF00561">
    <property type="entry name" value="Abhydrolase_1"/>
    <property type="match status" value="1"/>
</dbReference>
<dbReference type="Pfam" id="PF08386">
    <property type="entry name" value="Abhydrolase_4"/>
    <property type="match status" value="1"/>
</dbReference>
<dbReference type="InterPro" id="IPR002410">
    <property type="entry name" value="Peptidase_S33"/>
</dbReference>
<dbReference type="GO" id="GO:0016020">
    <property type="term" value="C:membrane"/>
    <property type="evidence" value="ECO:0007669"/>
    <property type="project" value="TreeGrafter"/>
</dbReference>
<evidence type="ECO:0000256" key="3">
    <source>
        <dbReference type="SAM" id="SignalP"/>
    </source>
</evidence>
<feature type="domain" description="AB hydrolase-1" evidence="4">
    <location>
        <begin position="99"/>
        <end position="255"/>
    </location>
</feature>
<keyword evidence="3" id="KW-0732">Signal</keyword>
<gene>
    <name evidence="6" type="ORF">FKV23_17030</name>
</gene>
<dbReference type="PANTHER" id="PTHR43798:SF27">
    <property type="entry name" value="HYDROLASE ALPHA_BETA HYDROLASE FOLD FAMILY"/>
    <property type="match status" value="1"/>
</dbReference>
<organism evidence="6 7">
    <name type="scientific">Marilutibacter alkalisoli</name>
    <dbReference type="NCBI Taxonomy" id="2591633"/>
    <lineage>
        <taxon>Bacteria</taxon>
        <taxon>Pseudomonadati</taxon>
        <taxon>Pseudomonadota</taxon>
        <taxon>Gammaproteobacteria</taxon>
        <taxon>Lysobacterales</taxon>
        <taxon>Lysobacteraceae</taxon>
        <taxon>Marilutibacter</taxon>
    </lineage>
</organism>
<dbReference type="Gene3D" id="3.40.50.1820">
    <property type="entry name" value="alpha/beta hydrolase"/>
    <property type="match status" value="1"/>
</dbReference>
<evidence type="ECO:0000256" key="1">
    <source>
        <dbReference type="ARBA" id="ARBA00010088"/>
    </source>
</evidence>